<proteinExistence type="inferred from homology"/>
<dbReference type="STRING" id="62062.ENSHHUP00000023033"/>
<evidence type="ECO:0008006" key="8">
    <source>
        <dbReference type="Google" id="ProtNLM"/>
    </source>
</evidence>
<dbReference type="PANTHER" id="PTHR10543">
    <property type="entry name" value="BETA-CAROTENE DIOXYGENASE"/>
    <property type="match status" value="1"/>
</dbReference>
<keyword evidence="4" id="KW-0408">Iron</keyword>
<dbReference type="GO" id="GO:0010436">
    <property type="term" value="F:carotenoid dioxygenase activity"/>
    <property type="evidence" value="ECO:0007669"/>
    <property type="project" value="TreeGrafter"/>
</dbReference>
<keyword evidence="3" id="KW-0479">Metal-binding</keyword>
<dbReference type="GO" id="GO:0042574">
    <property type="term" value="P:retinal metabolic process"/>
    <property type="evidence" value="ECO:0007669"/>
    <property type="project" value="TreeGrafter"/>
</dbReference>
<dbReference type="GeneTree" id="ENSGT00950000182913"/>
<dbReference type="GO" id="GO:0003834">
    <property type="term" value="F:beta-carotene 15,15'-dioxygenase activity"/>
    <property type="evidence" value="ECO:0007669"/>
    <property type="project" value="TreeGrafter"/>
</dbReference>
<evidence type="ECO:0000256" key="1">
    <source>
        <dbReference type="ARBA" id="ARBA00001954"/>
    </source>
</evidence>
<dbReference type="Pfam" id="PF03055">
    <property type="entry name" value="RPE65"/>
    <property type="match status" value="1"/>
</dbReference>
<keyword evidence="7" id="KW-1185">Reference proteome</keyword>
<reference evidence="7" key="1">
    <citation type="submission" date="2018-06" db="EMBL/GenBank/DDBJ databases">
        <title>Genome assembly of Danube salmon.</title>
        <authorList>
            <person name="Macqueen D.J."/>
            <person name="Gundappa M.K."/>
        </authorList>
    </citation>
    <scope>NUCLEOTIDE SEQUENCE [LARGE SCALE GENOMIC DNA]</scope>
</reference>
<evidence type="ECO:0000313" key="7">
    <source>
        <dbReference type="Proteomes" id="UP000314982"/>
    </source>
</evidence>
<dbReference type="InterPro" id="IPR004294">
    <property type="entry name" value="Carotenoid_Oase"/>
</dbReference>
<evidence type="ECO:0000256" key="2">
    <source>
        <dbReference type="ARBA" id="ARBA00006787"/>
    </source>
</evidence>
<comment type="cofactor">
    <cofactor evidence="1">
        <name>Fe(2+)</name>
        <dbReference type="ChEBI" id="CHEBI:29033"/>
    </cofactor>
</comment>
<protein>
    <recommendedName>
        <fullName evidence="8">Beta-carotene oxygenase 2a</fullName>
    </recommendedName>
</protein>
<organism evidence="6 7">
    <name type="scientific">Hucho hucho</name>
    <name type="common">huchen</name>
    <dbReference type="NCBI Taxonomy" id="62062"/>
    <lineage>
        <taxon>Eukaryota</taxon>
        <taxon>Metazoa</taxon>
        <taxon>Chordata</taxon>
        <taxon>Craniata</taxon>
        <taxon>Vertebrata</taxon>
        <taxon>Euteleostomi</taxon>
        <taxon>Actinopterygii</taxon>
        <taxon>Neopterygii</taxon>
        <taxon>Teleostei</taxon>
        <taxon>Protacanthopterygii</taxon>
        <taxon>Salmoniformes</taxon>
        <taxon>Salmonidae</taxon>
        <taxon>Salmoninae</taxon>
        <taxon>Hucho</taxon>
    </lineage>
</organism>
<dbReference type="Ensembl" id="ENSHHUT00000023898.1">
    <property type="protein sequence ID" value="ENSHHUP00000023033.1"/>
    <property type="gene ID" value="ENSHHUG00000014424.1"/>
</dbReference>
<evidence type="ECO:0000313" key="6">
    <source>
        <dbReference type="Ensembl" id="ENSHHUP00000023033.1"/>
    </source>
</evidence>
<accession>A0A4W5LB48</accession>
<evidence type="ECO:0000256" key="4">
    <source>
        <dbReference type="ARBA" id="ARBA00023004"/>
    </source>
</evidence>
<dbReference type="Proteomes" id="UP000314982">
    <property type="component" value="Unassembled WGS sequence"/>
</dbReference>
<dbReference type="GO" id="GO:0046872">
    <property type="term" value="F:metal ion binding"/>
    <property type="evidence" value="ECO:0007669"/>
    <property type="project" value="UniProtKB-KW"/>
</dbReference>
<dbReference type="PANTHER" id="PTHR10543:SF148">
    <property type="entry name" value="BETA-CAROTENE OXYGENASE 2A"/>
    <property type="match status" value="1"/>
</dbReference>
<dbReference type="GO" id="GO:0016121">
    <property type="term" value="P:carotene catabolic process"/>
    <property type="evidence" value="ECO:0007669"/>
    <property type="project" value="TreeGrafter"/>
</dbReference>
<evidence type="ECO:0000256" key="3">
    <source>
        <dbReference type="ARBA" id="ARBA00022723"/>
    </source>
</evidence>
<reference evidence="6" key="3">
    <citation type="submission" date="2025-09" db="UniProtKB">
        <authorList>
            <consortium name="Ensembl"/>
        </authorList>
    </citation>
    <scope>IDENTIFICATION</scope>
</reference>
<comment type="similarity">
    <text evidence="2 5">Belongs to the carotenoid oxygenase family.</text>
</comment>
<evidence type="ECO:0000256" key="5">
    <source>
        <dbReference type="RuleBase" id="RU003799"/>
    </source>
</evidence>
<reference evidence="6" key="2">
    <citation type="submission" date="2025-08" db="UniProtKB">
        <authorList>
            <consortium name="Ensembl"/>
        </authorList>
    </citation>
    <scope>IDENTIFICATION</scope>
</reference>
<dbReference type="AlphaFoldDB" id="A0A4W5LB48"/>
<name>A0A4W5LB48_9TELE</name>
<dbReference type="GO" id="GO:0005739">
    <property type="term" value="C:mitochondrion"/>
    <property type="evidence" value="ECO:0007669"/>
    <property type="project" value="TreeGrafter"/>
</dbReference>
<sequence length="152" mass="17005">ARYTKQHTGASHEKSPITYVHGLPCIEKIVASVDETPETISTNISGTIPEWIRGNFLRIGPGKFEIGNNKFNHWFDGMALLHQFKIAGGQGTYKSRFLGSDCYTANSENSRIVLSEFGTVAMPDPCKNFIQRFLSRFKLPSEFTVQVCSSRV</sequence>